<feature type="domain" description="Carbohydrate kinase FGGY C-terminal" evidence="6">
    <location>
        <begin position="261"/>
        <end position="451"/>
    </location>
</feature>
<evidence type="ECO:0000259" key="6">
    <source>
        <dbReference type="Pfam" id="PF02782"/>
    </source>
</evidence>
<dbReference type="AlphaFoldDB" id="A0A315ZQ76"/>
<dbReference type="PANTHER" id="PTHR43095:SF5">
    <property type="entry name" value="XYLULOSE KINASE"/>
    <property type="match status" value="1"/>
</dbReference>
<dbReference type="GO" id="GO:0016301">
    <property type="term" value="F:kinase activity"/>
    <property type="evidence" value="ECO:0007669"/>
    <property type="project" value="UniProtKB-KW"/>
</dbReference>
<dbReference type="CDD" id="cd07804">
    <property type="entry name" value="ASKHA_NBD_FGGY_RrXK-like"/>
    <property type="match status" value="1"/>
</dbReference>
<proteinExistence type="inferred from homology"/>
<evidence type="ECO:0000256" key="4">
    <source>
        <dbReference type="RuleBase" id="RU003733"/>
    </source>
</evidence>
<dbReference type="Pfam" id="PF02782">
    <property type="entry name" value="FGGY_C"/>
    <property type="match status" value="1"/>
</dbReference>
<dbReference type="PANTHER" id="PTHR43095">
    <property type="entry name" value="SUGAR KINASE"/>
    <property type="match status" value="1"/>
</dbReference>
<comment type="similarity">
    <text evidence="1 4">Belongs to the FGGY kinase family.</text>
</comment>
<dbReference type="Proteomes" id="UP000254051">
    <property type="component" value="Unassembled WGS sequence"/>
</dbReference>
<dbReference type="SUPFAM" id="SSF53067">
    <property type="entry name" value="Actin-like ATPase domain"/>
    <property type="match status" value="2"/>
</dbReference>
<evidence type="ECO:0000256" key="3">
    <source>
        <dbReference type="ARBA" id="ARBA00022777"/>
    </source>
</evidence>
<dbReference type="Pfam" id="PF00370">
    <property type="entry name" value="FGGY_N"/>
    <property type="match status" value="1"/>
</dbReference>
<evidence type="ECO:0000259" key="5">
    <source>
        <dbReference type="Pfam" id="PF00370"/>
    </source>
</evidence>
<keyword evidence="2 4" id="KW-0808">Transferase</keyword>
<dbReference type="GO" id="GO:0016773">
    <property type="term" value="F:phosphotransferase activity, alcohol group as acceptor"/>
    <property type="evidence" value="ECO:0007669"/>
    <property type="project" value="InterPro"/>
</dbReference>
<sequence length="512" mass="56228">MSNHIFIGCDIGTSGTKAVAADSSGNILAQAAETYSIIQLHNNWAEQEPDVWLEAAVSTLRSVIEQLPSGTDISSICISALYGGTGVMCDEHMNSIRPPLIWMDRRAEQESSHIRSTLGEELLFKTTGNGIDSYFGFTKLLWVQKNEPENWAKIKHILPIHSYIIYKMTGQLCVDYCSAGNMGGIYDQHTHSWSEEMCSKLNIPYSALPSDFHNPSDVIGMLNKDFQRKLGLDHPVAMCTGTVDCIASMLSAGIVHPGDNAAVLGTSLNWGLVHGDKLKDPTLVSMPYCITPRQLNYTYGGASTAGALPRWFAAQFMDSDSLLAYQELEASIARQNIAPGAEGLVLLPYFMGERTPIWDENATGVLFGLTLSHTKAHIYRAVLESVAYSLLHIIESMTGGSLAVQKIVLVGGGARSELWKQIFADVTGLPVYTPIQDIEAPLGDAFLAAVGSGSIREYSVIESWITMKPAVLPNKQHHLAYKEYFELYKELYLKLKETMSKRAGMLKPDLPQ</sequence>
<dbReference type="GO" id="GO:0005975">
    <property type="term" value="P:carbohydrate metabolic process"/>
    <property type="evidence" value="ECO:0007669"/>
    <property type="project" value="InterPro"/>
</dbReference>
<protein>
    <submittedName>
        <fullName evidence="7">Xylulokinase</fullName>
    </submittedName>
</protein>
<accession>A0A315ZQ76</accession>
<dbReference type="InterPro" id="IPR018485">
    <property type="entry name" value="FGGY_C"/>
</dbReference>
<dbReference type="InterPro" id="IPR018484">
    <property type="entry name" value="FGGY_N"/>
</dbReference>
<reference evidence="8" key="1">
    <citation type="submission" date="2017-07" db="EMBL/GenBank/DDBJ databases">
        <authorList>
            <person name="Varghese N."/>
            <person name="Submissions S."/>
        </authorList>
    </citation>
    <scope>NUCLEOTIDE SEQUENCE [LARGE SCALE GENOMIC DNA]</scope>
    <source>
        <strain evidence="8">NLAE-zl-C134</strain>
    </source>
</reference>
<feature type="domain" description="Carbohydrate kinase FGGY N-terminal" evidence="5">
    <location>
        <begin position="6"/>
        <end position="250"/>
    </location>
</feature>
<evidence type="ECO:0000313" key="8">
    <source>
        <dbReference type="Proteomes" id="UP000254051"/>
    </source>
</evidence>
<dbReference type="InterPro" id="IPR018483">
    <property type="entry name" value="Carb_kinase_FGGY_CS"/>
</dbReference>
<evidence type="ECO:0000256" key="1">
    <source>
        <dbReference type="ARBA" id="ARBA00009156"/>
    </source>
</evidence>
<dbReference type="InterPro" id="IPR043129">
    <property type="entry name" value="ATPase_NBD"/>
</dbReference>
<dbReference type="InterPro" id="IPR000577">
    <property type="entry name" value="Carb_kinase_FGGY"/>
</dbReference>
<name>A0A315ZQ76_9FIRM</name>
<dbReference type="EMBL" id="UHJJ01000022">
    <property type="protein sequence ID" value="SUQ16115.1"/>
    <property type="molecule type" value="Genomic_DNA"/>
</dbReference>
<dbReference type="RefSeq" id="WP_109714522.1">
    <property type="nucleotide sequence ID" value="NZ_QGDS01000022.1"/>
</dbReference>
<evidence type="ECO:0000256" key="2">
    <source>
        <dbReference type="ARBA" id="ARBA00022679"/>
    </source>
</evidence>
<dbReference type="PROSITE" id="PS00445">
    <property type="entry name" value="FGGY_KINASES_2"/>
    <property type="match status" value="1"/>
</dbReference>
<keyword evidence="8" id="KW-1185">Reference proteome</keyword>
<keyword evidence="3 4" id="KW-0418">Kinase</keyword>
<dbReference type="OrthoDB" id="9805576at2"/>
<dbReference type="PIRSF" id="PIRSF000538">
    <property type="entry name" value="GlpK"/>
    <property type="match status" value="1"/>
</dbReference>
<evidence type="ECO:0000313" key="7">
    <source>
        <dbReference type="EMBL" id="SUQ16115.1"/>
    </source>
</evidence>
<dbReference type="InterPro" id="IPR050406">
    <property type="entry name" value="FGGY_Carb_Kinase"/>
</dbReference>
<organism evidence="7 8">
    <name type="scientific">Faecalicatena contorta</name>
    <dbReference type="NCBI Taxonomy" id="39482"/>
    <lineage>
        <taxon>Bacteria</taxon>
        <taxon>Bacillati</taxon>
        <taxon>Bacillota</taxon>
        <taxon>Clostridia</taxon>
        <taxon>Lachnospirales</taxon>
        <taxon>Lachnospiraceae</taxon>
        <taxon>Faecalicatena</taxon>
    </lineage>
</organism>
<dbReference type="Gene3D" id="3.30.420.40">
    <property type="match status" value="2"/>
</dbReference>
<gene>
    <name evidence="7" type="ORF">SAMN05216529_1223</name>
</gene>